<dbReference type="PANTHER" id="PTHR14815">
    <property type="entry name" value="DDB1- AND CUL4-ASSOCIATED FACTOR 17"/>
    <property type="match status" value="1"/>
</dbReference>
<organism evidence="1 2">
    <name type="scientific">Limulus polyphemus</name>
    <name type="common">Atlantic horseshoe crab</name>
    <dbReference type="NCBI Taxonomy" id="6850"/>
    <lineage>
        <taxon>Eukaryota</taxon>
        <taxon>Metazoa</taxon>
        <taxon>Ecdysozoa</taxon>
        <taxon>Arthropoda</taxon>
        <taxon>Chelicerata</taxon>
        <taxon>Merostomata</taxon>
        <taxon>Xiphosura</taxon>
        <taxon>Limulidae</taxon>
        <taxon>Limulus</taxon>
    </lineage>
</organism>
<reference evidence="2" key="1">
    <citation type="submission" date="2025-08" db="UniProtKB">
        <authorList>
            <consortium name="RefSeq"/>
        </authorList>
    </citation>
    <scope>IDENTIFICATION</scope>
    <source>
        <tissue evidence="2">Muscle</tissue>
    </source>
</reference>
<dbReference type="Proteomes" id="UP000694941">
    <property type="component" value="Unplaced"/>
</dbReference>
<dbReference type="Pfam" id="PF15802">
    <property type="entry name" value="DCAF17"/>
    <property type="match status" value="1"/>
</dbReference>
<sequence>MVQEKDTIFTRTGEIKMPKIGSQYSVLHGLWYRELNLTGSNYRLSLKLLHKLICDKKSSFLKIWEAHSKQPITCEDGKLYFDNYHTCLTLCGRNSLPSTLYKLKSRSKEKRIEDCIVYSGPLFKTLTEPKLQQAFFLALTGDNWLECYSNQTGELLQQVYLGPTARYKFRHVDWETHGEQVVIQSVQNQSVTPTTQPGIRPRVLEAIAMFSVFPMEFKALVEIDREVFGKDCNHVNISEGLLIIGVGNSATGRVRLYNFVQVVKEGLMFEAKLQQPCEALEKALVGSYPAGIPLNCKLKAPPQLLFEVSCADYTIHVGGHPFHFITTPPRHDGVFQVCSLASSVLVENGYLNFPTNSTEPDSVTFHPDDSGRIVYNSAHNIKIFDLKENGQGITSLNNSFELSMNNGKRRKQGLKLGTARLREAKKTFSSDFVMSCEKSILSDDYENELDIYSLLGFDPEDESCHGKINIHDNETGQLIKSVDLKMKMDELADHTLTMDLETFVIITRNECRRFSCYVYRLFRPNVMKDPLLGSRSKKAKTKKKRIKDSSNTVASFINFV</sequence>
<name>A0ABM1S2S0_LIMPO</name>
<evidence type="ECO:0000313" key="2">
    <source>
        <dbReference type="RefSeq" id="XP_022237925.1"/>
    </source>
</evidence>
<dbReference type="RefSeq" id="XP_022237925.1">
    <property type="nucleotide sequence ID" value="XM_022382217.1"/>
</dbReference>
<dbReference type="InterPro" id="IPR031620">
    <property type="entry name" value="DCAF17"/>
</dbReference>
<dbReference type="PANTHER" id="PTHR14815:SF2">
    <property type="entry name" value="DDB1- AND CUL4-ASSOCIATED FACTOR 17"/>
    <property type="match status" value="1"/>
</dbReference>
<dbReference type="GeneID" id="106478603"/>
<protein>
    <submittedName>
        <fullName evidence="2">DDB1- and CUL4-associated factor 17-like isoform X1</fullName>
    </submittedName>
</protein>
<accession>A0ABM1S2S0</accession>
<keyword evidence="1" id="KW-1185">Reference proteome</keyword>
<evidence type="ECO:0000313" key="1">
    <source>
        <dbReference type="Proteomes" id="UP000694941"/>
    </source>
</evidence>
<gene>
    <name evidence="2" type="primary">LOC106478603</name>
</gene>
<proteinExistence type="predicted"/>